<keyword evidence="1" id="KW-0472">Membrane</keyword>
<sequence>MEIWQSAALAVVCALLCLILRQYRPEFALVAAVLCGVFLLTAIVTQLAPIFSDLTKLAEQASVAPVYLEVTIKSFGVCYLAQLAADICRDAGQTAIASKIELAGRVIVVALAMPMFFEIMELAVSMIA</sequence>
<dbReference type="Pfam" id="PF06686">
    <property type="entry name" value="SpoIIIAC"/>
    <property type="match status" value="2"/>
</dbReference>
<feature type="transmembrane region" description="Helical" evidence="1">
    <location>
        <begin position="31"/>
        <end position="51"/>
    </location>
</feature>
<dbReference type="InterPro" id="IPR025664">
    <property type="entry name" value="Spore_III_AC/AD"/>
</dbReference>
<gene>
    <name evidence="2" type="ORF">H6A12_00700</name>
</gene>
<dbReference type="EMBL" id="JACJKY010000001">
    <property type="protein sequence ID" value="MBM6919687.1"/>
    <property type="molecule type" value="Genomic_DNA"/>
</dbReference>
<comment type="caution">
    <text evidence="2">The sequence shown here is derived from an EMBL/GenBank/DDBJ whole genome shotgun (WGS) entry which is preliminary data.</text>
</comment>
<keyword evidence="3" id="KW-1185">Reference proteome</keyword>
<dbReference type="AlphaFoldDB" id="A0A938X5C1"/>
<reference evidence="2" key="1">
    <citation type="submission" date="2020-08" db="EMBL/GenBank/DDBJ databases">
        <authorList>
            <person name="Cejkova D."/>
            <person name="Kubasova T."/>
            <person name="Jahodarova E."/>
            <person name="Rychlik I."/>
        </authorList>
    </citation>
    <scope>NUCLEOTIDE SEQUENCE</scope>
    <source>
        <strain evidence="2">An559</strain>
    </source>
</reference>
<evidence type="ECO:0000313" key="2">
    <source>
        <dbReference type="EMBL" id="MBM6919687.1"/>
    </source>
</evidence>
<dbReference type="Proteomes" id="UP000774750">
    <property type="component" value="Unassembled WGS sequence"/>
</dbReference>
<proteinExistence type="predicted"/>
<dbReference type="RefSeq" id="WP_204443693.1">
    <property type="nucleotide sequence ID" value="NZ_JACJKY010000001.1"/>
</dbReference>
<feature type="transmembrane region" description="Helical" evidence="1">
    <location>
        <begin position="106"/>
        <end position="127"/>
    </location>
</feature>
<accession>A0A938X5C1</accession>
<evidence type="ECO:0000313" key="3">
    <source>
        <dbReference type="Proteomes" id="UP000774750"/>
    </source>
</evidence>
<evidence type="ECO:0000256" key="1">
    <source>
        <dbReference type="SAM" id="Phobius"/>
    </source>
</evidence>
<name>A0A938X5C1_9FIRM</name>
<keyword evidence="1" id="KW-1133">Transmembrane helix</keyword>
<protein>
    <submittedName>
        <fullName evidence="2">Stage III sporulation protein AD</fullName>
    </submittedName>
</protein>
<reference evidence="2" key="2">
    <citation type="journal article" date="2021" name="Sci. Rep.">
        <title>The distribution of antibiotic resistance genes in chicken gut microbiota commensals.</title>
        <authorList>
            <person name="Juricova H."/>
            <person name="Matiasovicova J."/>
            <person name="Kubasova T."/>
            <person name="Cejkova D."/>
            <person name="Rychlik I."/>
        </authorList>
    </citation>
    <scope>NUCLEOTIDE SEQUENCE</scope>
    <source>
        <strain evidence="2">An559</strain>
    </source>
</reference>
<keyword evidence="1" id="KW-0812">Transmembrane</keyword>
<organism evidence="2 3">
    <name type="scientific">Merdimmobilis hominis</name>
    <dbReference type="NCBI Taxonomy" id="2897707"/>
    <lineage>
        <taxon>Bacteria</taxon>
        <taxon>Bacillati</taxon>
        <taxon>Bacillota</taxon>
        <taxon>Clostridia</taxon>
        <taxon>Eubacteriales</taxon>
        <taxon>Oscillospiraceae</taxon>
        <taxon>Merdimmobilis</taxon>
    </lineage>
</organism>